<dbReference type="Proteomes" id="UP000678393">
    <property type="component" value="Unassembled WGS sequence"/>
</dbReference>
<feature type="domain" description="PTHB1 hairpin" evidence="2">
    <location>
        <begin position="43"/>
        <end position="108"/>
    </location>
</feature>
<gene>
    <name evidence="3" type="ORF">CUNI_LOCUS18400</name>
</gene>
<evidence type="ECO:0000259" key="2">
    <source>
        <dbReference type="Pfam" id="PF23338"/>
    </source>
</evidence>
<dbReference type="Pfam" id="PF23337">
    <property type="entry name" value="PTHB1_pf"/>
    <property type="match status" value="1"/>
</dbReference>
<dbReference type="InterPro" id="IPR055362">
    <property type="entry name" value="PTHB1_pf_dom"/>
</dbReference>
<feature type="non-terminal residue" evidence="3">
    <location>
        <position position="108"/>
    </location>
</feature>
<name>A0A8S3ZXS1_9EUPU</name>
<keyword evidence="4" id="KW-1185">Reference proteome</keyword>
<accession>A0A8S3ZXS1</accession>
<dbReference type="GO" id="GO:0060271">
    <property type="term" value="P:cilium assembly"/>
    <property type="evidence" value="ECO:0007669"/>
    <property type="project" value="TreeGrafter"/>
</dbReference>
<evidence type="ECO:0000313" key="3">
    <source>
        <dbReference type="EMBL" id="CAG5132842.1"/>
    </source>
</evidence>
<sequence>RYRLQSDSFEGMWLPLHELVARLNGHFKRGANSDFRVSFDGALPLQEYFELVDTHFNFRTNTLRCKEILAQRASQFRTIQKRLLTRFKDKTPAPLLNLDTLLEGTYTQ</sequence>
<comment type="caution">
    <text evidence="3">The sequence shown here is derived from an EMBL/GenBank/DDBJ whole genome shotgun (WGS) entry which is preliminary data.</text>
</comment>
<dbReference type="Pfam" id="PF23338">
    <property type="entry name" value="PTHB1_hp"/>
    <property type="match status" value="1"/>
</dbReference>
<dbReference type="GO" id="GO:0034464">
    <property type="term" value="C:BBSome"/>
    <property type="evidence" value="ECO:0007669"/>
    <property type="project" value="InterPro"/>
</dbReference>
<dbReference type="InterPro" id="IPR055363">
    <property type="entry name" value="PTHB1_hp_dom"/>
</dbReference>
<dbReference type="GO" id="GO:0016020">
    <property type="term" value="C:membrane"/>
    <property type="evidence" value="ECO:0007669"/>
    <property type="project" value="TreeGrafter"/>
</dbReference>
<feature type="non-terminal residue" evidence="3">
    <location>
        <position position="1"/>
    </location>
</feature>
<protein>
    <submittedName>
        <fullName evidence="3">Uncharacterized protein</fullName>
    </submittedName>
</protein>
<proteinExistence type="predicted"/>
<dbReference type="InterPro" id="IPR026511">
    <property type="entry name" value="PTHB1"/>
</dbReference>
<organism evidence="3 4">
    <name type="scientific">Candidula unifasciata</name>
    <dbReference type="NCBI Taxonomy" id="100452"/>
    <lineage>
        <taxon>Eukaryota</taxon>
        <taxon>Metazoa</taxon>
        <taxon>Spiralia</taxon>
        <taxon>Lophotrochozoa</taxon>
        <taxon>Mollusca</taxon>
        <taxon>Gastropoda</taxon>
        <taxon>Heterobranchia</taxon>
        <taxon>Euthyneura</taxon>
        <taxon>Panpulmonata</taxon>
        <taxon>Eupulmonata</taxon>
        <taxon>Stylommatophora</taxon>
        <taxon>Helicina</taxon>
        <taxon>Helicoidea</taxon>
        <taxon>Geomitridae</taxon>
        <taxon>Candidula</taxon>
    </lineage>
</organism>
<dbReference type="OrthoDB" id="10262646at2759"/>
<reference evidence="3" key="1">
    <citation type="submission" date="2021-04" db="EMBL/GenBank/DDBJ databases">
        <authorList>
            <consortium name="Molecular Ecology Group"/>
        </authorList>
    </citation>
    <scope>NUCLEOTIDE SEQUENCE</scope>
</reference>
<evidence type="ECO:0000313" key="4">
    <source>
        <dbReference type="Proteomes" id="UP000678393"/>
    </source>
</evidence>
<dbReference type="PANTHER" id="PTHR20991">
    <property type="entry name" value="PARATHYROID HORMONE-RESPONSIVE B1 GENE"/>
    <property type="match status" value="1"/>
</dbReference>
<feature type="domain" description="PTHB1 platform" evidence="1">
    <location>
        <begin position="1"/>
        <end position="40"/>
    </location>
</feature>
<dbReference type="EMBL" id="CAJHNH020005680">
    <property type="protein sequence ID" value="CAG5132842.1"/>
    <property type="molecule type" value="Genomic_DNA"/>
</dbReference>
<dbReference type="PANTHER" id="PTHR20991:SF0">
    <property type="entry name" value="PROTEIN PTHB1"/>
    <property type="match status" value="1"/>
</dbReference>
<evidence type="ECO:0000259" key="1">
    <source>
        <dbReference type="Pfam" id="PF23337"/>
    </source>
</evidence>
<dbReference type="AlphaFoldDB" id="A0A8S3ZXS1"/>